<keyword evidence="5" id="KW-0256">Endoplasmic reticulum</keyword>
<dbReference type="EMBL" id="JAWDGP010002623">
    <property type="protein sequence ID" value="KAK3781505.1"/>
    <property type="molecule type" value="Genomic_DNA"/>
</dbReference>
<dbReference type="InterPro" id="IPR053935">
    <property type="entry name" value="VKGC_lumenal_dom"/>
</dbReference>
<sequence length="811" mass="94000">MDTENHKDQSNVTCKEQNKHAIDATTTAHRRQPHRNKKSVGAADSNTVVDSRATDDSRVDNDSNSTSDSCAAVEIKNHKKNGENLAKLSDDEDSQDGIDLDRKFEADTLKDILLHPFEGRTWDRLVRLLCRPTDPALLALCRFLFGFLMIIDTVEERGMNSADIRWGDPTECRFPLVNWLRPLPLQWMYLVYITMLICAVCVMLGLAYRVSCPTFMCCYWYIFLLDKTSWNNHSYLFGICSFLFTITDANRYWSIDALINPKIRNAHVPSWNYVLFRTQIFLVYFIAGLKKLDLDWVMGYSMMDLSEHWVFAPFQLFLTKSQIDLFVVHIGGLIIDLFVGFFLLSEKSRPLGLLISSSFHVMNSQMFQIGMFPYGMLCMQLIFCTQNLPRRVFARIPASLSLFTPDSSEEDCQPSYHCVYTKEDVKSLTSGCSYSSKEQIPPTQPNKRHRLVAAFAIAFIAWQCFLPYSHGITKGYNNWTNGIYGYSWDMMVHNWNVQHVRLTYKDKDTNKSGYLHPNIWSGGSRRWSGHVDMIKQYAHCIEHNLKAYNINNVELYFDIWRSLNQRFQQRLVDPAVNVLQAEWSPFKQATWIMPLIVNKTYWRERMAELEYWMNADRAVHNYSSIVFVADFPGMNLENYVHKDFGNTSLHVLEGEVIVERMDVGKNYSLQAGQIIQIPADTFHSVYTVSSTPSSYMYTFINTTDVKFMEQFTKFQTDLEASNSVNETLKKYSKDPYLSHYKDLLDETSLIKSELEIKNSMINIFKSFLWKKYAAFRRSIRLGFGAVYCLITNSSFGEFLNSTYIGESHQKK</sequence>
<dbReference type="GO" id="GO:0005789">
    <property type="term" value="C:endoplasmic reticulum membrane"/>
    <property type="evidence" value="ECO:0007669"/>
    <property type="project" value="UniProtKB-SubCell"/>
</dbReference>
<comment type="subcellular location">
    <subcellularLocation>
        <location evidence="1">Endoplasmic reticulum membrane</location>
        <topology evidence="1">Multi-pass membrane protein</topology>
    </subcellularLocation>
</comment>
<dbReference type="AlphaFoldDB" id="A0AAE1A5D9"/>
<feature type="compositionally biased region" description="Basic and acidic residues" evidence="15">
    <location>
        <begin position="52"/>
        <end position="61"/>
    </location>
</feature>
<dbReference type="GO" id="GO:0019842">
    <property type="term" value="F:vitamin binding"/>
    <property type="evidence" value="ECO:0007669"/>
    <property type="project" value="TreeGrafter"/>
</dbReference>
<evidence type="ECO:0000256" key="8">
    <source>
        <dbReference type="ARBA" id="ARBA00023136"/>
    </source>
</evidence>
<keyword evidence="7" id="KW-0007">Acetylation</keyword>
<dbReference type="InterPro" id="IPR007782">
    <property type="entry name" value="VKG_COase"/>
</dbReference>
<dbReference type="PANTHER" id="PTHR12639">
    <property type="entry name" value="VITAMIN K-DEPENDENT GAMMA-CARBOXYLASE"/>
    <property type="match status" value="1"/>
</dbReference>
<evidence type="ECO:0000256" key="12">
    <source>
        <dbReference type="ARBA" id="ARBA00030249"/>
    </source>
</evidence>
<keyword evidence="6 16" id="KW-1133">Transmembrane helix</keyword>
<feature type="transmembrane region" description="Helical" evidence="16">
    <location>
        <begin position="451"/>
        <end position="468"/>
    </location>
</feature>
<dbReference type="Pfam" id="PF05090">
    <property type="entry name" value="HTTM"/>
    <property type="match status" value="1"/>
</dbReference>
<keyword evidence="4 16" id="KW-0812">Transmembrane</keyword>
<organism evidence="18 19">
    <name type="scientific">Elysia crispata</name>
    <name type="common">lettuce slug</name>
    <dbReference type="NCBI Taxonomy" id="231223"/>
    <lineage>
        <taxon>Eukaryota</taxon>
        <taxon>Metazoa</taxon>
        <taxon>Spiralia</taxon>
        <taxon>Lophotrochozoa</taxon>
        <taxon>Mollusca</taxon>
        <taxon>Gastropoda</taxon>
        <taxon>Heterobranchia</taxon>
        <taxon>Euthyneura</taxon>
        <taxon>Panpulmonata</taxon>
        <taxon>Sacoglossa</taxon>
        <taxon>Placobranchoidea</taxon>
        <taxon>Plakobranchidae</taxon>
        <taxon>Elysia</taxon>
    </lineage>
</organism>
<dbReference type="GO" id="GO:0008488">
    <property type="term" value="F:gamma-glutamyl carboxylase activity"/>
    <property type="evidence" value="ECO:0007669"/>
    <property type="project" value="UniProtKB-EC"/>
</dbReference>
<name>A0AAE1A5D9_9GAST</name>
<evidence type="ECO:0000256" key="1">
    <source>
        <dbReference type="ARBA" id="ARBA00004477"/>
    </source>
</evidence>
<keyword evidence="8 16" id="KW-0472">Membrane</keyword>
<dbReference type="PANTHER" id="PTHR12639:SF6">
    <property type="entry name" value="VITAMIN K-DEPENDENT GAMMA-CARBOXYLASE"/>
    <property type="match status" value="1"/>
</dbReference>
<feature type="compositionally biased region" description="Basic residues" evidence="15">
    <location>
        <begin position="28"/>
        <end position="38"/>
    </location>
</feature>
<evidence type="ECO:0000256" key="16">
    <source>
        <dbReference type="SAM" id="Phobius"/>
    </source>
</evidence>
<protein>
    <recommendedName>
        <fullName evidence="3">Vitamin K-dependent gamma-carboxylase</fullName>
        <ecNumber evidence="2">4.1.1.90</ecNumber>
    </recommendedName>
    <alternativeName>
        <fullName evidence="11">Gamma-glutamyl carboxylase</fullName>
    </alternativeName>
    <alternativeName>
        <fullName evidence="12">Peptidyl-glutamate 4-carboxylase</fullName>
    </alternativeName>
    <alternativeName>
        <fullName evidence="13">Vitamin K gamma glutamyl carboxylase</fullName>
    </alternativeName>
</protein>
<dbReference type="EC" id="4.1.1.90" evidence="2"/>
<comment type="caution">
    <text evidence="18">The sequence shown here is derived from an EMBL/GenBank/DDBJ whole genome shotgun (WGS) entry which is preliminary data.</text>
</comment>
<evidence type="ECO:0000256" key="2">
    <source>
        <dbReference type="ARBA" id="ARBA00012248"/>
    </source>
</evidence>
<dbReference type="InterPro" id="IPR011051">
    <property type="entry name" value="RmlC_Cupin_sf"/>
</dbReference>
<keyword evidence="19" id="KW-1185">Reference proteome</keyword>
<evidence type="ECO:0000256" key="6">
    <source>
        <dbReference type="ARBA" id="ARBA00022989"/>
    </source>
</evidence>
<evidence type="ECO:0000256" key="5">
    <source>
        <dbReference type="ARBA" id="ARBA00022824"/>
    </source>
</evidence>
<evidence type="ECO:0000256" key="11">
    <source>
        <dbReference type="ARBA" id="ARBA00030083"/>
    </source>
</evidence>
<feature type="transmembrane region" description="Helical" evidence="16">
    <location>
        <begin position="365"/>
        <end position="385"/>
    </location>
</feature>
<dbReference type="Proteomes" id="UP001283361">
    <property type="component" value="Unassembled WGS sequence"/>
</dbReference>
<keyword evidence="9" id="KW-1015">Disulfide bond</keyword>
<keyword evidence="10" id="KW-0456">Lyase</keyword>
<evidence type="ECO:0000313" key="19">
    <source>
        <dbReference type="Proteomes" id="UP001283361"/>
    </source>
</evidence>
<evidence type="ECO:0000259" key="17">
    <source>
        <dbReference type="SMART" id="SM00752"/>
    </source>
</evidence>
<dbReference type="SUPFAM" id="SSF51182">
    <property type="entry name" value="RmlC-like cupins"/>
    <property type="match status" value="1"/>
</dbReference>
<proteinExistence type="predicted"/>
<feature type="region of interest" description="Disordered" evidence="15">
    <location>
        <begin position="1"/>
        <end position="70"/>
    </location>
</feature>
<gene>
    <name evidence="18" type="ORF">RRG08_054844</name>
</gene>
<comment type="catalytic activity">
    <reaction evidence="14">
        <text>4-carboxy-L-glutamyl-[protein] + 2,3-epoxyphylloquinone + H2O + H(+) = phylloquinol + L-glutamyl-[protein] + CO2 + O2</text>
        <dbReference type="Rhea" id="RHEA:45140"/>
        <dbReference type="Rhea" id="RHEA-COMP:10208"/>
        <dbReference type="Rhea" id="RHEA-COMP:11094"/>
        <dbReference type="ChEBI" id="CHEBI:15377"/>
        <dbReference type="ChEBI" id="CHEBI:15378"/>
        <dbReference type="ChEBI" id="CHEBI:15379"/>
        <dbReference type="ChEBI" id="CHEBI:15759"/>
        <dbReference type="ChEBI" id="CHEBI:16526"/>
        <dbReference type="ChEBI" id="CHEBI:28433"/>
        <dbReference type="ChEBI" id="CHEBI:29973"/>
        <dbReference type="ChEBI" id="CHEBI:84990"/>
        <dbReference type="EC" id="4.1.1.90"/>
    </reaction>
    <physiologicalReaction direction="right-to-left" evidence="14">
        <dbReference type="Rhea" id="RHEA:45142"/>
    </physiologicalReaction>
</comment>
<dbReference type="InterPro" id="IPR014710">
    <property type="entry name" value="RmlC-like_jellyroll"/>
</dbReference>
<evidence type="ECO:0000256" key="13">
    <source>
        <dbReference type="ARBA" id="ARBA00032107"/>
    </source>
</evidence>
<feature type="domain" description="HTTM-like" evidence="17">
    <location>
        <begin position="130"/>
        <end position="388"/>
    </location>
</feature>
<evidence type="ECO:0000256" key="9">
    <source>
        <dbReference type="ARBA" id="ARBA00023157"/>
    </source>
</evidence>
<feature type="transmembrane region" description="Helical" evidence="16">
    <location>
        <begin position="325"/>
        <end position="345"/>
    </location>
</feature>
<evidence type="ECO:0000256" key="7">
    <source>
        <dbReference type="ARBA" id="ARBA00022990"/>
    </source>
</evidence>
<accession>A0AAE1A5D9</accession>
<reference evidence="18" key="1">
    <citation type="journal article" date="2023" name="G3 (Bethesda)">
        <title>A reference genome for the long-term kleptoplast-retaining sea slug Elysia crispata morphotype clarki.</title>
        <authorList>
            <person name="Eastman K.E."/>
            <person name="Pendleton A.L."/>
            <person name="Shaikh M.A."/>
            <person name="Suttiyut T."/>
            <person name="Ogas R."/>
            <person name="Tomko P."/>
            <person name="Gavelis G."/>
            <person name="Widhalm J.R."/>
            <person name="Wisecaver J.H."/>
        </authorList>
    </citation>
    <scope>NUCLEOTIDE SEQUENCE</scope>
    <source>
        <strain evidence="18">ECLA1</strain>
    </source>
</reference>
<dbReference type="Pfam" id="PF22777">
    <property type="entry name" value="VKGC_lumenal_dom"/>
    <property type="match status" value="1"/>
</dbReference>
<dbReference type="InterPro" id="IPR011020">
    <property type="entry name" value="HTTM-like"/>
</dbReference>
<dbReference type="InterPro" id="IPR053934">
    <property type="entry name" value="HTTM_dom"/>
</dbReference>
<evidence type="ECO:0000256" key="3">
    <source>
        <dbReference type="ARBA" id="ARBA00017054"/>
    </source>
</evidence>
<dbReference type="SMART" id="SM00752">
    <property type="entry name" value="HTTM"/>
    <property type="match status" value="1"/>
</dbReference>
<evidence type="ECO:0000256" key="10">
    <source>
        <dbReference type="ARBA" id="ARBA00023239"/>
    </source>
</evidence>
<evidence type="ECO:0000256" key="4">
    <source>
        <dbReference type="ARBA" id="ARBA00022692"/>
    </source>
</evidence>
<evidence type="ECO:0000256" key="14">
    <source>
        <dbReference type="ARBA" id="ARBA00048415"/>
    </source>
</evidence>
<evidence type="ECO:0000256" key="15">
    <source>
        <dbReference type="SAM" id="MobiDB-lite"/>
    </source>
</evidence>
<evidence type="ECO:0000313" key="18">
    <source>
        <dbReference type="EMBL" id="KAK3781505.1"/>
    </source>
</evidence>
<dbReference type="Gene3D" id="2.60.120.10">
    <property type="entry name" value="Jelly Rolls"/>
    <property type="match status" value="1"/>
</dbReference>
<feature type="transmembrane region" description="Helical" evidence="16">
    <location>
        <begin position="189"/>
        <end position="222"/>
    </location>
</feature>